<gene>
    <name evidence="8" type="primary">YJL068C</name>
    <name evidence="8" type="ORF">ATY40_BA7503649</name>
</gene>
<keyword evidence="4 7" id="KW-0719">Serine esterase</keyword>
<dbReference type="OrthoDB" id="420518at2759"/>
<organism evidence="8 9">
    <name type="scientific">Komagataella pastoris</name>
    <name type="common">Yeast</name>
    <name type="synonym">Pichia pastoris</name>
    <dbReference type="NCBI Taxonomy" id="4922"/>
    <lineage>
        <taxon>Eukaryota</taxon>
        <taxon>Fungi</taxon>
        <taxon>Dikarya</taxon>
        <taxon>Ascomycota</taxon>
        <taxon>Saccharomycotina</taxon>
        <taxon>Pichiomycetes</taxon>
        <taxon>Pichiales</taxon>
        <taxon>Pichiaceae</taxon>
        <taxon>Komagataella</taxon>
    </lineage>
</organism>
<dbReference type="GO" id="GO:0052689">
    <property type="term" value="F:carboxylic ester hydrolase activity"/>
    <property type="evidence" value="ECO:0007669"/>
    <property type="project" value="UniProtKB-KW"/>
</dbReference>
<dbReference type="InterPro" id="IPR029058">
    <property type="entry name" value="AB_hydrolase_fold"/>
</dbReference>
<evidence type="ECO:0000256" key="7">
    <source>
        <dbReference type="RuleBase" id="RU363068"/>
    </source>
</evidence>
<evidence type="ECO:0000256" key="2">
    <source>
        <dbReference type="ARBA" id="ARBA00012479"/>
    </source>
</evidence>
<evidence type="ECO:0000313" key="9">
    <source>
        <dbReference type="Proteomes" id="UP000094565"/>
    </source>
</evidence>
<dbReference type="GO" id="GO:0046294">
    <property type="term" value="P:formaldehyde catabolic process"/>
    <property type="evidence" value="ECO:0007669"/>
    <property type="project" value="InterPro"/>
</dbReference>
<sequence>MSSIKTSIFKVTAEIQSFGGKLVKLQHTSNETKTDMDVNVYLPAQFFANGAKGKSLPVLLYLSGLTCTPNNASEKAFWQPYANKYGFAVVFPDTSPRGLNIEGEHDSYDFGSGAGFYVDATTEKWKENYRMYSYVNSELLPKLQADFPILNFDNISITGHSMGGYGALQLFLRNPGKFKSVSAFSPISNPTKAPWGEKCFSGYLGQDKSTWTQYDPTELIGKYQGPSDSSILIHVGKSDSFYFKDHQLLPENFLNASENSVFKGKVDLNLVDGYDHSYYFISSFTDVHAAHHAKYLGLN</sequence>
<evidence type="ECO:0000256" key="4">
    <source>
        <dbReference type="ARBA" id="ARBA00022487"/>
    </source>
</evidence>
<dbReference type="GO" id="GO:0005829">
    <property type="term" value="C:cytosol"/>
    <property type="evidence" value="ECO:0007669"/>
    <property type="project" value="TreeGrafter"/>
</dbReference>
<comment type="function">
    <text evidence="7">Serine hydrolase involved in the detoxification of formaldehyde.</text>
</comment>
<keyword evidence="5 7" id="KW-0378">Hydrolase</keyword>
<evidence type="ECO:0000256" key="6">
    <source>
        <dbReference type="PIRSR" id="PIRSR614186-1"/>
    </source>
</evidence>
<comment type="catalytic activity">
    <reaction evidence="7">
        <text>S-formylglutathione + H2O = formate + glutathione + H(+)</text>
        <dbReference type="Rhea" id="RHEA:14961"/>
        <dbReference type="ChEBI" id="CHEBI:15377"/>
        <dbReference type="ChEBI" id="CHEBI:15378"/>
        <dbReference type="ChEBI" id="CHEBI:15740"/>
        <dbReference type="ChEBI" id="CHEBI:57688"/>
        <dbReference type="ChEBI" id="CHEBI:57925"/>
        <dbReference type="EC" id="3.1.2.12"/>
    </reaction>
</comment>
<proteinExistence type="inferred from homology"/>
<name>A0A1B2JGF8_PICPA</name>
<dbReference type="PANTHER" id="PTHR10061:SF0">
    <property type="entry name" value="S-FORMYLGLUTATHIONE HYDROLASE"/>
    <property type="match status" value="1"/>
</dbReference>
<dbReference type="NCBIfam" id="TIGR02821">
    <property type="entry name" value="fghA_ester_D"/>
    <property type="match status" value="1"/>
</dbReference>
<evidence type="ECO:0000256" key="5">
    <source>
        <dbReference type="ARBA" id="ARBA00022801"/>
    </source>
</evidence>
<feature type="active site" description="Charge relay system" evidence="6">
    <location>
        <position position="276"/>
    </location>
</feature>
<dbReference type="EMBL" id="CP014586">
    <property type="protein sequence ID" value="ANZ76908.1"/>
    <property type="molecule type" value="Genomic_DNA"/>
</dbReference>
<feature type="active site" description="Charge relay system" evidence="6">
    <location>
        <position position="161"/>
    </location>
</feature>
<keyword evidence="7" id="KW-0963">Cytoplasm</keyword>
<dbReference type="AlphaFoldDB" id="A0A1B2JGF8"/>
<dbReference type="FunFam" id="3.40.50.1820:FF:000002">
    <property type="entry name" value="S-formylglutathione hydrolase"/>
    <property type="match status" value="1"/>
</dbReference>
<feature type="active site" description="Charge relay system" evidence="6">
    <location>
        <position position="239"/>
    </location>
</feature>
<dbReference type="Proteomes" id="UP000094565">
    <property type="component" value="Chromosome 3"/>
</dbReference>
<dbReference type="Gene3D" id="3.40.50.1820">
    <property type="entry name" value="alpha/beta hydrolase"/>
    <property type="match status" value="1"/>
</dbReference>
<reference evidence="8 9" key="1">
    <citation type="submission" date="2016-02" db="EMBL/GenBank/DDBJ databases">
        <title>Comparative genomic and transcriptomic foundation for Pichia pastoris.</title>
        <authorList>
            <person name="Love K.R."/>
            <person name="Shah K.A."/>
            <person name="Whittaker C.A."/>
            <person name="Wu J."/>
            <person name="Bartlett M.C."/>
            <person name="Ma D."/>
            <person name="Leeson R.L."/>
            <person name="Priest M."/>
            <person name="Young S.K."/>
            <person name="Love J.C."/>
        </authorList>
    </citation>
    <scope>NUCLEOTIDE SEQUENCE [LARGE SCALE GENOMIC DNA]</scope>
    <source>
        <strain evidence="8 9">ATCC 28485</strain>
    </source>
</reference>
<dbReference type="InterPro" id="IPR000801">
    <property type="entry name" value="Esterase-like"/>
</dbReference>
<accession>A0A1B2JGF8</accession>
<evidence type="ECO:0000313" key="8">
    <source>
        <dbReference type="EMBL" id="ANZ76908.1"/>
    </source>
</evidence>
<dbReference type="SUPFAM" id="SSF53474">
    <property type="entry name" value="alpha/beta-Hydrolases"/>
    <property type="match status" value="1"/>
</dbReference>
<comment type="subcellular location">
    <subcellularLocation>
        <location evidence="7">Cytoplasm</location>
    </subcellularLocation>
</comment>
<evidence type="ECO:0000256" key="1">
    <source>
        <dbReference type="ARBA" id="ARBA00005622"/>
    </source>
</evidence>
<dbReference type="GO" id="GO:0018738">
    <property type="term" value="F:S-formylglutathione hydrolase activity"/>
    <property type="evidence" value="ECO:0007669"/>
    <property type="project" value="UniProtKB-EC"/>
</dbReference>
<evidence type="ECO:0000256" key="3">
    <source>
        <dbReference type="ARBA" id="ARBA00016774"/>
    </source>
</evidence>
<dbReference type="Pfam" id="PF00756">
    <property type="entry name" value="Esterase"/>
    <property type="match status" value="1"/>
</dbReference>
<dbReference type="PANTHER" id="PTHR10061">
    <property type="entry name" value="S-FORMYLGLUTATHIONE HYDROLASE"/>
    <property type="match status" value="1"/>
</dbReference>
<dbReference type="InterPro" id="IPR014186">
    <property type="entry name" value="S-formylglutathione_hydrol"/>
</dbReference>
<protein>
    <recommendedName>
        <fullName evidence="3 7">S-formylglutathione hydrolase</fullName>
        <ecNumber evidence="2 7">3.1.2.12</ecNumber>
    </recommendedName>
</protein>
<dbReference type="EC" id="3.1.2.12" evidence="2 7"/>
<keyword evidence="9" id="KW-1185">Reference proteome</keyword>
<comment type="similarity">
    <text evidence="1 7">Belongs to the esterase D family.</text>
</comment>